<proteinExistence type="predicted"/>
<protein>
    <submittedName>
        <fullName evidence="2">Uncharacterized protein</fullName>
    </submittedName>
</protein>
<comment type="caution">
    <text evidence="2">The sequence shown here is derived from an EMBL/GenBank/DDBJ whole genome shotgun (WGS) entry which is preliminary data.</text>
</comment>
<organism evidence="2 3">
    <name type="scientific">Durusdinium trenchii</name>
    <dbReference type="NCBI Taxonomy" id="1381693"/>
    <lineage>
        <taxon>Eukaryota</taxon>
        <taxon>Sar</taxon>
        <taxon>Alveolata</taxon>
        <taxon>Dinophyceae</taxon>
        <taxon>Suessiales</taxon>
        <taxon>Symbiodiniaceae</taxon>
        <taxon>Durusdinium</taxon>
    </lineage>
</organism>
<accession>A0ABP0H9P4</accession>
<keyword evidence="3" id="KW-1185">Reference proteome</keyword>
<evidence type="ECO:0000256" key="1">
    <source>
        <dbReference type="SAM" id="MobiDB-lite"/>
    </source>
</evidence>
<feature type="region of interest" description="Disordered" evidence="1">
    <location>
        <begin position="1"/>
        <end position="22"/>
    </location>
</feature>
<dbReference type="EMBL" id="CAXAMN010000037">
    <property type="protein sequence ID" value="CAK8986004.1"/>
    <property type="molecule type" value="Genomic_DNA"/>
</dbReference>
<dbReference type="Proteomes" id="UP001642484">
    <property type="component" value="Unassembled WGS sequence"/>
</dbReference>
<feature type="region of interest" description="Disordered" evidence="1">
    <location>
        <begin position="186"/>
        <end position="209"/>
    </location>
</feature>
<feature type="region of interest" description="Disordered" evidence="1">
    <location>
        <begin position="96"/>
        <end position="121"/>
    </location>
</feature>
<evidence type="ECO:0000313" key="3">
    <source>
        <dbReference type="Proteomes" id="UP001642484"/>
    </source>
</evidence>
<name>A0ABP0H9P4_9DINO</name>
<evidence type="ECO:0000313" key="2">
    <source>
        <dbReference type="EMBL" id="CAK8986004.1"/>
    </source>
</evidence>
<reference evidence="2 3" key="1">
    <citation type="submission" date="2024-02" db="EMBL/GenBank/DDBJ databases">
        <authorList>
            <person name="Chen Y."/>
            <person name="Shah S."/>
            <person name="Dougan E. K."/>
            <person name="Thang M."/>
            <person name="Chan C."/>
        </authorList>
    </citation>
    <scope>NUCLEOTIDE SEQUENCE [LARGE SCALE GENOMIC DNA]</scope>
</reference>
<gene>
    <name evidence="2" type="ORF">CCMP2556_LOCUS353</name>
</gene>
<sequence length="243" mass="25826">MVSMPHVSDKKQGKPGRPARAAERLDAQMAALEKMMAEQQNATPGIAQPTPFVAPAVAPAAPAPTTMPAPVARPSSGPAAPVAGNPMLRSLQMHLRQHAGAEGAQSENQLPAAKNVEAAPVTQKAETAEYQTLASMLEQIDQETETMSFQELGCLVTCRPWADTRIFEKLNDSSNELGLSRSAVCLDPPDQPLGPRQAEANASGRRGRRHPGCQGFALCISTCQMAPGPFGHPPIARRVWLVT</sequence>